<evidence type="ECO:0000313" key="18">
    <source>
        <dbReference type="Proteomes" id="UP000005709"/>
    </source>
</evidence>
<dbReference type="EMBL" id="ACYG01000019">
    <property type="protein sequence ID" value="EEV18108.1"/>
    <property type="molecule type" value="Genomic_DNA"/>
</dbReference>
<comment type="function">
    <text evidence="12 15">Catalyzes the conversion of uracil and 5-phospho-alpha-D-ribose 1-diphosphate (PRPP) to UMP and diphosphate.</text>
</comment>
<proteinExistence type="inferred from homology"/>
<feature type="binding site" evidence="15">
    <location>
        <begin position="212"/>
        <end position="214"/>
    </location>
    <ligand>
        <name>uracil</name>
        <dbReference type="ChEBI" id="CHEBI:17568"/>
    </ligand>
</feature>
<dbReference type="Proteomes" id="UP000005709">
    <property type="component" value="Unassembled WGS sequence"/>
</dbReference>
<dbReference type="GO" id="GO:0005525">
    <property type="term" value="F:GTP binding"/>
    <property type="evidence" value="ECO:0007669"/>
    <property type="project" value="UniProtKB-KW"/>
</dbReference>
<dbReference type="NCBIfam" id="TIGR01091">
    <property type="entry name" value="upp"/>
    <property type="match status" value="1"/>
</dbReference>
<keyword evidence="6 15" id="KW-0808">Transferase</keyword>
<dbReference type="GO" id="GO:0006223">
    <property type="term" value="P:uracil salvage"/>
    <property type="evidence" value="ECO:0007669"/>
    <property type="project" value="InterPro"/>
</dbReference>
<evidence type="ECO:0000259" key="16">
    <source>
        <dbReference type="Pfam" id="PF14681"/>
    </source>
</evidence>
<dbReference type="GO" id="GO:0005737">
    <property type="term" value="C:cytoplasm"/>
    <property type="evidence" value="ECO:0007669"/>
    <property type="project" value="UniProtKB-ARBA"/>
</dbReference>
<evidence type="ECO:0000256" key="1">
    <source>
        <dbReference type="ARBA" id="ARBA00005180"/>
    </source>
</evidence>
<protein>
    <recommendedName>
        <fullName evidence="13 15">Uracil phosphoribosyltransferase</fullName>
        <ecNumber evidence="3 15">2.4.2.9</ecNumber>
    </recommendedName>
    <alternativeName>
        <fullName evidence="10 15">UMP pyrophosphorylase</fullName>
    </alternativeName>
    <alternativeName>
        <fullName evidence="14 15">UPRTase</fullName>
    </alternativeName>
</protein>
<evidence type="ECO:0000256" key="15">
    <source>
        <dbReference type="HAMAP-Rule" id="MF_01218"/>
    </source>
</evidence>
<feature type="binding site" evidence="15">
    <location>
        <position position="92"/>
    </location>
    <ligand>
        <name>5-phospho-alpha-D-ribose 1-diphosphate</name>
        <dbReference type="ChEBI" id="CHEBI:58017"/>
    </ligand>
</feature>
<feature type="domain" description="Phosphoribosyltransferase" evidence="16">
    <location>
        <begin position="21"/>
        <end position="221"/>
    </location>
</feature>
<comment type="similarity">
    <text evidence="2 15">Belongs to the UPRTase family.</text>
</comment>
<keyword evidence="9 15" id="KW-0342">GTP-binding</keyword>
<evidence type="ECO:0000256" key="2">
    <source>
        <dbReference type="ARBA" id="ARBA00009516"/>
    </source>
</evidence>
<dbReference type="InterPro" id="IPR005765">
    <property type="entry name" value="UPRT"/>
</dbReference>
<dbReference type="eggNOG" id="COG0035">
    <property type="taxonomic scope" value="Bacteria"/>
</dbReference>
<dbReference type="GO" id="GO:0004845">
    <property type="term" value="F:uracil phosphoribosyltransferase activity"/>
    <property type="evidence" value="ECO:0007669"/>
    <property type="project" value="UniProtKB-UniRule"/>
</dbReference>
<dbReference type="GO" id="GO:0044206">
    <property type="term" value="P:UMP salvage"/>
    <property type="evidence" value="ECO:0007669"/>
    <property type="project" value="UniProtKB-UniRule"/>
</dbReference>
<dbReference type="InterPro" id="IPR034332">
    <property type="entry name" value="Upp_B"/>
</dbReference>
<dbReference type="STRING" id="824.CGRAC_1182"/>
<dbReference type="HAMAP" id="MF_01218_B">
    <property type="entry name" value="Upp_B"/>
    <property type="match status" value="1"/>
</dbReference>
<feature type="binding site" evidence="15">
    <location>
        <position position="207"/>
    </location>
    <ligand>
        <name>uracil</name>
        <dbReference type="ChEBI" id="CHEBI:17568"/>
    </ligand>
</feature>
<dbReference type="PANTHER" id="PTHR32315">
    <property type="entry name" value="ADENINE PHOSPHORIBOSYLTRANSFERASE"/>
    <property type="match status" value="1"/>
</dbReference>
<keyword evidence="5 15" id="KW-0328">Glycosyltransferase</keyword>
<keyword evidence="18" id="KW-1185">Reference proteome</keyword>
<evidence type="ECO:0000256" key="7">
    <source>
        <dbReference type="ARBA" id="ARBA00022741"/>
    </source>
</evidence>
<evidence type="ECO:0000256" key="9">
    <source>
        <dbReference type="ARBA" id="ARBA00023134"/>
    </source>
</evidence>
<evidence type="ECO:0000313" key="17">
    <source>
        <dbReference type="EMBL" id="EEV18108.1"/>
    </source>
</evidence>
<dbReference type="EC" id="2.4.2.9" evidence="3 15"/>
<comment type="cofactor">
    <cofactor evidence="15">
        <name>Mg(2+)</name>
        <dbReference type="ChEBI" id="CHEBI:18420"/>
    </cofactor>
    <text evidence="15">Binds 1 Mg(2+) ion per subunit. The magnesium is bound as Mg-PRPP.</text>
</comment>
<dbReference type="InterPro" id="IPR000836">
    <property type="entry name" value="PRTase_dom"/>
</dbReference>
<organism evidence="17 18">
    <name type="scientific">Campylobacter gracilis RM3268</name>
    <dbReference type="NCBI Taxonomy" id="553220"/>
    <lineage>
        <taxon>Bacteria</taxon>
        <taxon>Pseudomonadati</taxon>
        <taxon>Campylobacterota</taxon>
        <taxon>Epsilonproteobacteria</taxon>
        <taxon>Campylobacterales</taxon>
        <taxon>Campylobacteraceae</taxon>
        <taxon>Campylobacter</taxon>
    </lineage>
</organism>
<evidence type="ECO:0000256" key="13">
    <source>
        <dbReference type="ARBA" id="ARBA00072146"/>
    </source>
</evidence>
<keyword evidence="7 15" id="KW-0547">Nucleotide-binding</keyword>
<dbReference type="Pfam" id="PF14681">
    <property type="entry name" value="UPRTase"/>
    <property type="match status" value="1"/>
</dbReference>
<evidence type="ECO:0000256" key="14">
    <source>
        <dbReference type="ARBA" id="ARBA00079807"/>
    </source>
</evidence>
<dbReference type="CDD" id="cd06223">
    <property type="entry name" value="PRTases_typeI"/>
    <property type="match status" value="1"/>
</dbReference>
<name>C8PG70_9BACT</name>
<dbReference type="AlphaFoldDB" id="C8PG70"/>
<comment type="activity regulation">
    <text evidence="15">Allosterically activated by GTP.</text>
</comment>
<dbReference type="SUPFAM" id="SSF53271">
    <property type="entry name" value="PRTase-like"/>
    <property type="match status" value="1"/>
</dbReference>
<keyword evidence="4 15" id="KW-0021">Allosteric enzyme</keyword>
<dbReference type="PANTHER" id="PTHR32315:SF4">
    <property type="entry name" value="URACIL PHOSPHORIBOSYLTRANSFERASE, CHLOROPLASTIC"/>
    <property type="match status" value="1"/>
</dbReference>
<dbReference type="UniPathway" id="UPA00574">
    <property type="reaction ID" value="UER00636"/>
</dbReference>
<feature type="binding site" evidence="15">
    <location>
        <begin position="144"/>
        <end position="152"/>
    </location>
    <ligand>
        <name>5-phospho-alpha-D-ribose 1-diphosphate</name>
        <dbReference type="ChEBI" id="CHEBI:58017"/>
    </ligand>
</feature>
<accession>C8PG70</accession>
<reference evidence="17 18" key="1">
    <citation type="submission" date="2009-07" db="EMBL/GenBank/DDBJ databases">
        <authorList>
            <person name="Madupu R."/>
            <person name="Sebastian Y."/>
            <person name="Durkin A.S."/>
            <person name="Torralba M."/>
            <person name="Methe B."/>
            <person name="Sutton G.G."/>
            <person name="Strausberg R.L."/>
            <person name="Nelson K.E."/>
        </authorList>
    </citation>
    <scope>NUCLEOTIDE SEQUENCE [LARGE SCALE GENOMIC DNA]</scope>
    <source>
        <strain evidence="17 18">RM3268</strain>
    </source>
</reference>
<evidence type="ECO:0000256" key="5">
    <source>
        <dbReference type="ARBA" id="ARBA00022676"/>
    </source>
</evidence>
<comment type="catalytic activity">
    <reaction evidence="11 15">
        <text>UMP + diphosphate = 5-phospho-alpha-D-ribose 1-diphosphate + uracil</text>
        <dbReference type="Rhea" id="RHEA:13017"/>
        <dbReference type="ChEBI" id="CHEBI:17568"/>
        <dbReference type="ChEBI" id="CHEBI:33019"/>
        <dbReference type="ChEBI" id="CHEBI:57865"/>
        <dbReference type="ChEBI" id="CHEBI:58017"/>
        <dbReference type="EC" id="2.4.2.9"/>
    </reaction>
</comment>
<dbReference type="GO" id="GO:0000287">
    <property type="term" value="F:magnesium ion binding"/>
    <property type="evidence" value="ECO:0007669"/>
    <property type="project" value="UniProtKB-UniRule"/>
</dbReference>
<gene>
    <name evidence="15 17" type="primary">upp</name>
    <name evidence="17" type="ORF">CAMGR0001_0863</name>
</gene>
<evidence type="ECO:0000256" key="4">
    <source>
        <dbReference type="ARBA" id="ARBA00022533"/>
    </source>
</evidence>
<evidence type="ECO:0000256" key="8">
    <source>
        <dbReference type="ARBA" id="ARBA00022842"/>
    </source>
</evidence>
<dbReference type="Gene3D" id="3.40.50.2020">
    <property type="match status" value="1"/>
</dbReference>
<sequence length="222" mass="24896">MSQSQKCTYQTACELSNVRLIKHPLIEHKLTILRDRETDPFQFRMLVDEISYLMMFEATRDLALREVSVHTPVAQTSAYKLATKIMICPILRAALGMLDSVFKLIPDASVGFLGFQRDEKTAQAEFFYAKLPADAAERTAIIIDPMFATGGTAIDAVKFLLKNGVKKIKFISIIAAPEGLHRFSEIYPQVEVFTAAIDERLNEQKYIVPGLGDAGDRVFNTM</sequence>
<dbReference type="InterPro" id="IPR050054">
    <property type="entry name" value="UPRTase/APRTase"/>
</dbReference>
<evidence type="ECO:0000256" key="11">
    <source>
        <dbReference type="ARBA" id="ARBA00052919"/>
    </source>
</evidence>
<feature type="binding site" evidence="15">
    <location>
        <position position="117"/>
    </location>
    <ligand>
        <name>5-phospho-alpha-D-ribose 1-diphosphate</name>
        <dbReference type="ChEBI" id="CHEBI:58017"/>
    </ligand>
</feature>
<comment type="pathway">
    <text evidence="1 15">Pyrimidine metabolism; UMP biosynthesis via salvage pathway; UMP from uracil: step 1/1.</text>
</comment>
<feature type="binding site" evidence="15">
    <location>
        <position position="213"/>
    </location>
    <ligand>
        <name>5-phospho-alpha-D-ribose 1-diphosphate</name>
        <dbReference type="ChEBI" id="CHEBI:58017"/>
    </ligand>
</feature>
<evidence type="ECO:0000256" key="12">
    <source>
        <dbReference type="ARBA" id="ARBA00056901"/>
    </source>
</evidence>
<comment type="caution">
    <text evidence="17">The sequence shown here is derived from an EMBL/GenBank/DDBJ whole genome shotgun (WGS) entry which is preliminary data.</text>
</comment>
<evidence type="ECO:0000256" key="6">
    <source>
        <dbReference type="ARBA" id="ARBA00022679"/>
    </source>
</evidence>
<dbReference type="InterPro" id="IPR029057">
    <property type="entry name" value="PRTase-like"/>
</dbReference>
<keyword evidence="8 15" id="KW-0460">Magnesium</keyword>
<evidence type="ECO:0000256" key="10">
    <source>
        <dbReference type="ARBA" id="ARBA00031082"/>
    </source>
</evidence>
<dbReference type="FunFam" id="3.40.50.2020:FF:000003">
    <property type="entry name" value="Uracil phosphoribosyltransferase"/>
    <property type="match status" value="1"/>
</dbReference>
<dbReference type="NCBIfam" id="NF001097">
    <property type="entry name" value="PRK00129.1"/>
    <property type="match status" value="1"/>
</dbReference>
<evidence type="ECO:0000256" key="3">
    <source>
        <dbReference type="ARBA" id="ARBA00011894"/>
    </source>
</evidence>